<dbReference type="PANTHER" id="PTHR30329:SF21">
    <property type="entry name" value="LIPOPROTEIN YIAD-RELATED"/>
    <property type="match status" value="1"/>
</dbReference>
<organism evidence="7 8">
    <name type="scientific">Marinihelvus fidelis</name>
    <dbReference type="NCBI Taxonomy" id="2613842"/>
    <lineage>
        <taxon>Bacteria</taxon>
        <taxon>Pseudomonadati</taxon>
        <taxon>Pseudomonadota</taxon>
        <taxon>Gammaproteobacteria</taxon>
        <taxon>Chromatiales</taxon>
        <taxon>Wenzhouxiangellaceae</taxon>
        <taxon>Marinihelvus</taxon>
    </lineage>
</organism>
<sequence>MSDARQAFGANRPAPTLALVLSSLLSASLLTACATTTDPNDPYANTKRNAMIGAAAGAIAGLFVGDGELDEVLGTAAVGAGLGAGVGVYMDKQQRQLEQIEGVDVERVDEETVRVSFDGDILFAVDSSIVSQASMEDLDEFAWVMNEYPKTAILIQGHTDSTGSEEYNQRLSERRAQAVMNYLILADVDASRMDAIGYGEAHPVADNSTAQGRQLNRRVSILVRGKS</sequence>
<keyword evidence="2 4" id="KW-0472">Membrane</keyword>
<evidence type="ECO:0000256" key="3">
    <source>
        <dbReference type="ARBA" id="ARBA00023237"/>
    </source>
</evidence>
<dbReference type="CDD" id="cd07185">
    <property type="entry name" value="OmpA_C-like"/>
    <property type="match status" value="1"/>
</dbReference>
<keyword evidence="3" id="KW-0998">Cell outer membrane</keyword>
<dbReference type="PANTHER" id="PTHR30329">
    <property type="entry name" value="STATOR ELEMENT OF FLAGELLAR MOTOR COMPLEX"/>
    <property type="match status" value="1"/>
</dbReference>
<dbReference type="PROSITE" id="PS01068">
    <property type="entry name" value="OMPA_1"/>
    <property type="match status" value="1"/>
</dbReference>
<keyword evidence="8" id="KW-1185">Reference proteome</keyword>
<evidence type="ECO:0000313" key="7">
    <source>
        <dbReference type="EMBL" id="KAA9132613.1"/>
    </source>
</evidence>
<dbReference type="GO" id="GO:0009279">
    <property type="term" value="C:cell outer membrane"/>
    <property type="evidence" value="ECO:0007669"/>
    <property type="project" value="UniProtKB-SubCell"/>
</dbReference>
<dbReference type="InterPro" id="IPR006665">
    <property type="entry name" value="OmpA-like"/>
</dbReference>
<dbReference type="Pfam" id="PF00691">
    <property type="entry name" value="OmpA"/>
    <property type="match status" value="1"/>
</dbReference>
<evidence type="ECO:0000313" key="8">
    <source>
        <dbReference type="Proteomes" id="UP000325372"/>
    </source>
</evidence>
<dbReference type="AlphaFoldDB" id="A0A5N0TC04"/>
<dbReference type="InterPro" id="IPR050330">
    <property type="entry name" value="Bact_OuterMem_StrucFunc"/>
</dbReference>
<evidence type="ECO:0000259" key="6">
    <source>
        <dbReference type="PROSITE" id="PS51123"/>
    </source>
</evidence>
<dbReference type="RefSeq" id="WP_150863322.1">
    <property type="nucleotide sequence ID" value="NZ_VYXP01000003.1"/>
</dbReference>
<dbReference type="PROSITE" id="PS51123">
    <property type="entry name" value="OMPA_2"/>
    <property type="match status" value="1"/>
</dbReference>
<keyword evidence="5" id="KW-0732">Signal</keyword>
<comment type="caution">
    <text evidence="7">The sequence shown here is derived from an EMBL/GenBank/DDBJ whole genome shotgun (WGS) entry which is preliminary data.</text>
</comment>
<feature type="domain" description="OmpA-like" evidence="6">
    <location>
        <begin position="110"/>
        <end position="227"/>
    </location>
</feature>
<reference evidence="7 8" key="1">
    <citation type="submission" date="2019-09" db="EMBL/GenBank/DDBJ databases">
        <title>Wenzhouxiangella sp. Genome sequencing and assembly.</title>
        <authorList>
            <person name="Zhang R."/>
        </authorList>
    </citation>
    <scope>NUCLEOTIDE SEQUENCE [LARGE SCALE GENOMIC DNA]</scope>
    <source>
        <strain evidence="7 8">W260</strain>
    </source>
</reference>
<name>A0A5N0TC04_9GAMM</name>
<accession>A0A5N0TC04</accession>
<evidence type="ECO:0000256" key="5">
    <source>
        <dbReference type="SAM" id="SignalP"/>
    </source>
</evidence>
<dbReference type="PRINTS" id="PR01021">
    <property type="entry name" value="OMPADOMAIN"/>
</dbReference>
<proteinExistence type="predicted"/>
<comment type="subcellular location">
    <subcellularLocation>
        <location evidence="1">Cell outer membrane</location>
    </subcellularLocation>
</comment>
<dbReference type="SUPFAM" id="SSF103088">
    <property type="entry name" value="OmpA-like"/>
    <property type="match status" value="1"/>
</dbReference>
<dbReference type="InterPro" id="IPR036737">
    <property type="entry name" value="OmpA-like_sf"/>
</dbReference>
<dbReference type="InterPro" id="IPR006690">
    <property type="entry name" value="OMPA-like_CS"/>
</dbReference>
<feature type="signal peptide" evidence="5">
    <location>
        <begin position="1"/>
        <end position="34"/>
    </location>
</feature>
<evidence type="ECO:0000256" key="2">
    <source>
        <dbReference type="ARBA" id="ARBA00023136"/>
    </source>
</evidence>
<dbReference type="EMBL" id="VYXP01000003">
    <property type="protein sequence ID" value="KAA9132613.1"/>
    <property type="molecule type" value="Genomic_DNA"/>
</dbReference>
<feature type="chain" id="PRO_5024284562" evidence="5">
    <location>
        <begin position="35"/>
        <end position="227"/>
    </location>
</feature>
<protein>
    <submittedName>
        <fullName evidence="7">OmpA family protein</fullName>
    </submittedName>
</protein>
<evidence type="ECO:0000256" key="4">
    <source>
        <dbReference type="PROSITE-ProRule" id="PRU00473"/>
    </source>
</evidence>
<dbReference type="InterPro" id="IPR006664">
    <property type="entry name" value="OMP_bac"/>
</dbReference>
<dbReference type="Proteomes" id="UP000325372">
    <property type="component" value="Unassembled WGS sequence"/>
</dbReference>
<dbReference type="Gene3D" id="3.30.1330.60">
    <property type="entry name" value="OmpA-like domain"/>
    <property type="match status" value="1"/>
</dbReference>
<gene>
    <name evidence="7" type="ORF">F3N42_05180</name>
</gene>
<evidence type="ECO:0000256" key="1">
    <source>
        <dbReference type="ARBA" id="ARBA00004442"/>
    </source>
</evidence>
<dbReference type="PROSITE" id="PS51257">
    <property type="entry name" value="PROKAR_LIPOPROTEIN"/>
    <property type="match status" value="1"/>
</dbReference>